<dbReference type="EMBL" id="MCFJ01000026">
    <property type="protein sequence ID" value="ORY55647.1"/>
    <property type="molecule type" value="Genomic_DNA"/>
</dbReference>
<accession>A0A1Y2D8V2</accession>
<dbReference type="STRING" id="1141098.A0A1Y2D8V2"/>
<dbReference type="OrthoDB" id="3549121at2759"/>
<dbReference type="GeneID" id="63780813"/>
<evidence type="ECO:0000313" key="1">
    <source>
        <dbReference type="EMBL" id="ORY55647.1"/>
    </source>
</evidence>
<comment type="caution">
    <text evidence="1">The sequence shown here is derived from an EMBL/GenBank/DDBJ whole genome shotgun (WGS) entry which is preliminary data.</text>
</comment>
<proteinExistence type="predicted"/>
<dbReference type="AlphaFoldDB" id="A0A1Y2D8V2"/>
<evidence type="ECO:0000313" key="2">
    <source>
        <dbReference type="Proteomes" id="UP000193689"/>
    </source>
</evidence>
<dbReference type="Proteomes" id="UP000193689">
    <property type="component" value="Unassembled WGS sequence"/>
</dbReference>
<dbReference type="InParanoid" id="A0A1Y2D8V2"/>
<protein>
    <submittedName>
        <fullName evidence="1">Uncharacterized protein</fullName>
    </submittedName>
</protein>
<organism evidence="1 2">
    <name type="scientific">Pseudomassariella vexata</name>
    <dbReference type="NCBI Taxonomy" id="1141098"/>
    <lineage>
        <taxon>Eukaryota</taxon>
        <taxon>Fungi</taxon>
        <taxon>Dikarya</taxon>
        <taxon>Ascomycota</taxon>
        <taxon>Pezizomycotina</taxon>
        <taxon>Sordariomycetes</taxon>
        <taxon>Xylariomycetidae</taxon>
        <taxon>Amphisphaeriales</taxon>
        <taxon>Pseudomassariaceae</taxon>
        <taxon>Pseudomassariella</taxon>
    </lineage>
</organism>
<reference evidence="1 2" key="1">
    <citation type="submission" date="2016-07" db="EMBL/GenBank/DDBJ databases">
        <title>Pervasive Adenine N6-methylation of Active Genes in Fungi.</title>
        <authorList>
            <consortium name="DOE Joint Genome Institute"/>
            <person name="Mondo S.J."/>
            <person name="Dannebaum R.O."/>
            <person name="Kuo R.C."/>
            <person name="Labutti K."/>
            <person name="Haridas S."/>
            <person name="Kuo A."/>
            <person name="Salamov A."/>
            <person name="Ahrendt S.R."/>
            <person name="Lipzen A."/>
            <person name="Sullivan W."/>
            <person name="Andreopoulos W.B."/>
            <person name="Clum A."/>
            <person name="Lindquist E."/>
            <person name="Daum C."/>
            <person name="Ramamoorthy G.K."/>
            <person name="Gryganskyi A."/>
            <person name="Culley D."/>
            <person name="Magnuson J.K."/>
            <person name="James T.Y."/>
            <person name="O'Malley M.A."/>
            <person name="Stajich J.E."/>
            <person name="Spatafora J.W."/>
            <person name="Visel A."/>
            <person name="Grigoriev I.V."/>
        </authorList>
    </citation>
    <scope>NUCLEOTIDE SEQUENCE [LARGE SCALE GENOMIC DNA]</scope>
    <source>
        <strain evidence="1 2">CBS 129021</strain>
    </source>
</reference>
<keyword evidence="2" id="KW-1185">Reference proteome</keyword>
<gene>
    <name evidence="1" type="ORF">BCR38DRAFT_490987</name>
</gene>
<name>A0A1Y2D8V2_9PEZI</name>
<dbReference type="RefSeq" id="XP_040709705.1">
    <property type="nucleotide sequence ID" value="XM_040864601.1"/>
</dbReference>
<sequence>MGFLSPLLPPMAPTTDSDWDTKVIMHNEVWKTVETKRLNSGDVFRKSFVSKEALTKLHLAWSLPLPILDLDFRMAVTSNPNVATVAIGPGFKKWTTFTEGAWSGVLGSGSVVTCSPRLPQSLPVVAYIRCSRAAGKILQMLR</sequence>